<evidence type="ECO:0000313" key="1">
    <source>
        <dbReference type="EMBL" id="ARN81026.1"/>
    </source>
</evidence>
<sequence length="87" mass="9817">MGVTTEELATIESLLSASEPLDFLELRKKFPHLKWTKCDASDVIEEPFRSYAAYDVHLLNAQDHCVHVTTEPTEATGFAIAYKPKYS</sequence>
<keyword evidence="2" id="KW-1185">Reference proteome</keyword>
<dbReference type="AlphaFoldDB" id="A0A1W6MU26"/>
<dbReference type="STRING" id="655015.B1812_08000"/>
<proteinExistence type="predicted"/>
<organism evidence="1 2">
    <name type="scientific">Methylocystis bryophila</name>
    <dbReference type="NCBI Taxonomy" id="655015"/>
    <lineage>
        <taxon>Bacteria</taxon>
        <taxon>Pseudomonadati</taxon>
        <taxon>Pseudomonadota</taxon>
        <taxon>Alphaproteobacteria</taxon>
        <taxon>Hyphomicrobiales</taxon>
        <taxon>Methylocystaceae</taxon>
        <taxon>Methylocystis</taxon>
    </lineage>
</organism>
<dbReference type="OrthoDB" id="7960540at2"/>
<dbReference type="Proteomes" id="UP000193978">
    <property type="component" value="Chromosome"/>
</dbReference>
<gene>
    <name evidence="1" type="ORF">B1812_08000</name>
</gene>
<accession>A0A1W6MU26</accession>
<reference evidence="1 2" key="1">
    <citation type="submission" date="2017-02" db="EMBL/GenBank/DDBJ databases">
        <authorList>
            <person name="Peterson S.W."/>
        </authorList>
    </citation>
    <scope>NUCLEOTIDE SEQUENCE [LARGE SCALE GENOMIC DNA]</scope>
    <source>
        <strain evidence="1 2">S285</strain>
    </source>
</reference>
<dbReference type="RefSeq" id="WP_085771115.1">
    <property type="nucleotide sequence ID" value="NZ_AP027149.1"/>
</dbReference>
<dbReference type="KEGG" id="mbry:B1812_08000"/>
<evidence type="ECO:0000313" key="2">
    <source>
        <dbReference type="Proteomes" id="UP000193978"/>
    </source>
</evidence>
<dbReference type="EMBL" id="CP019948">
    <property type="protein sequence ID" value="ARN81026.1"/>
    <property type="molecule type" value="Genomic_DNA"/>
</dbReference>
<protein>
    <submittedName>
        <fullName evidence="1">Uncharacterized protein</fullName>
    </submittedName>
</protein>
<name>A0A1W6MU26_9HYPH</name>